<sequence>MTGPALIRCTRCRRELPEDAYGNHAGRREGRNNECKDCARTRRLAYRHTDVGRAKHNAANKRARERRSAA</sequence>
<accession>A0A4Y3UPY9</accession>
<comment type="caution">
    <text evidence="1">The sequence shown here is derived from an EMBL/GenBank/DDBJ whole genome shotgun (WGS) entry which is preliminary data.</text>
</comment>
<evidence type="ECO:0000313" key="2">
    <source>
        <dbReference type="Proteomes" id="UP000319804"/>
    </source>
</evidence>
<dbReference type="EMBL" id="VFPS01000001">
    <property type="protein sequence ID" value="TQN00734.1"/>
    <property type="molecule type" value="Genomic_DNA"/>
</dbReference>
<keyword evidence="2" id="KW-1185">Reference proteome</keyword>
<dbReference type="RefSeq" id="WP_141381586.1">
    <property type="nucleotide sequence ID" value="NZ_BJNA01000098.1"/>
</dbReference>
<evidence type="ECO:0000313" key="1">
    <source>
        <dbReference type="EMBL" id="TQN00734.1"/>
    </source>
</evidence>
<gene>
    <name evidence="1" type="ORF">FHX68_0852</name>
</gene>
<dbReference type="AlphaFoldDB" id="A0A4Y3UPY9"/>
<dbReference type="Proteomes" id="UP000319804">
    <property type="component" value="Unassembled WGS sequence"/>
</dbReference>
<organism evidence="1 2">
    <name type="scientific">Microbacterium lacticum</name>
    <dbReference type="NCBI Taxonomy" id="33885"/>
    <lineage>
        <taxon>Bacteria</taxon>
        <taxon>Bacillati</taxon>
        <taxon>Actinomycetota</taxon>
        <taxon>Actinomycetes</taxon>
        <taxon>Micrococcales</taxon>
        <taxon>Microbacteriaceae</taxon>
        <taxon>Microbacterium</taxon>
    </lineage>
</organism>
<proteinExistence type="predicted"/>
<protein>
    <submittedName>
        <fullName evidence="1">Uncharacterized protein</fullName>
    </submittedName>
</protein>
<reference evidence="1 2" key="1">
    <citation type="submission" date="2019-06" db="EMBL/GenBank/DDBJ databases">
        <title>Sequencing the genomes of 1000 actinobacteria strains.</title>
        <authorList>
            <person name="Klenk H.-P."/>
        </authorList>
    </citation>
    <scope>NUCLEOTIDE SEQUENCE [LARGE SCALE GENOMIC DNA]</scope>
    <source>
        <strain evidence="1 2">DSM 20427</strain>
    </source>
</reference>
<name>A0A4Y3UPY9_9MICO</name>
<dbReference type="OrthoDB" id="581550at2"/>